<dbReference type="InterPro" id="IPR000835">
    <property type="entry name" value="HTH_MarR-typ"/>
</dbReference>
<dbReference type="Pfam" id="PF01047">
    <property type="entry name" value="MarR"/>
    <property type="match status" value="1"/>
</dbReference>
<sequence>MNTYQADDSLLGLAQSFREALRQSVYVMRRLDSEEQLSSAQLGVLKMALDGGARVGEIARNLGVKVPSATEQIIKLERAGLVKREADPDDSRAVRVVATAAGRAAVENADRRRNEFIAGILATLSQTERDAVEAALPVFGKIANLNSPVQN</sequence>
<dbReference type="PANTHER" id="PTHR39515:SF2">
    <property type="entry name" value="HTH-TYPE TRANSCRIPTIONAL REGULATOR RV0880"/>
    <property type="match status" value="1"/>
</dbReference>
<dbReference type="EMBL" id="JBHMBH010000042">
    <property type="protein sequence ID" value="MFB9716207.1"/>
    <property type="molecule type" value="Genomic_DNA"/>
</dbReference>
<dbReference type="InterPro" id="IPR036388">
    <property type="entry name" value="WH-like_DNA-bd_sf"/>
</dbReference>
<dbReference type="InterPro" id="IPR036390">
    <property type="entry name" value="WH_DNA-bd_sf"/>
</dbReference>
<dbReference type="Proteomes" id="UP001589536">
    <property type="component" value="Unassembled WGS sequence"/>
</dbReference>
<evidence type="ECO:0000259" key="1">
    <source>
        <dbReference type="PROSITE" id="PS50995"/>
    </source>
</evidence>
<dbReference type="RefSeq" id="WP_345053677.1">
    <property type="nucleotide sequence ID" value="NZ_BAABED010000001.1"/>
</dbReference>
<evidence type="ECO:0000313" key="2">
    <source>
        <dbReference type="EMBL" id="MFB9716207.1"/>
    </source>
</evidence>
<dbReference type="SUPFAM" id="SSF46785">
    <property type="entry name" value="Winged helix' DNA-binding domain"/>
    <property type="match status" value="1"/>
</dbReference>
<dbReference type="CDD" id="cd00090">
    <property type="entry name" value="HTH_ARSR"/>
    <property type="match status" value="1"/>
</dbReference>
<accession>A0ABV5UVG3</accession>
<comment type="caution">
    <text evidence="2">The sequence shown here is derived from an EMBL/GenBank/DDBJ whole genome shotgun (WGS) entry which is preliminary data.</text>
</comment>
<dbReference type="InterPro" id="IPR011991">
    <property type="entry name" value="ArsR-like_HTH"/>
</dbReference>
<keyword evidence="3" id="KW-1185">Reference proteome</keyword>
<dbReference type="Gene3D" id="1.10.10.10">
    <property type="entry name" value="Winged helix-like DNA-binding domain superfamily/Winged helix DNA-binding domain"/>
    <property type="match status" value="1"/>
</dbReference>
<proteinExistence type="predicted"/>
<dbReference type="PROSITE" id="PS50995">
    <property type="entry name" value="HTH_MARR_2"/>
    <property type="match status" value="1"/>
</dbReference>
<dbReference type="PANTHER" id="PTHR39515">
    <property type="entry name" value="CONSERVED PROTEIN"/>
    <property type="match status" value="1"/>
</dbReference>
<name>A0ABV5UVG3_9MICC</name>
<organism evidence="2 3">
    <name type="scientific">Arthrobacter methylotrophus</name>
    <dbReference type="NCBI Taxonomy" id="121291"/>
    <lineage>
        <taxon>Bacteria</taxon>
        <taxon>Bacillati</taxon>
        <taxon>Actinomycetota</taxon>
        <taxon>Actinomycetes</taxon>
        <taxon>Micrococcales</taxon>
        <taxon>Micrococcaceae</taxon>
        <taxon>Arthrobacter</taxon>
    </lineage>
</organism>
<protein>
    <submittedName>
        <fullName evidence="2">MarR family winged helix-turn-helix transcriptional regulator</fullName>
    </submittedName>
</protein>
<gene>
    <name evidence="2" type="ORF">ACFFPI_19085</name>
</gene>
<evidence type="ECO:0000313" key="3">
    <source>
        <dbReference type="Proteomes" id="UP001589536"/>
    </source>
</evidence>
<dbReference type="SMART" id="SM00347">
    <property type="entry name" value="HTH_MARR"/>
    <property type="match status" value="1"/>
</dbReference>
<reference evidence="2 3" key="1">
    <citation type="submission" date="2024-09" db="EMBL/GenBank/DDBJ databases">
        <authorList>
            <person name="Sun Q."/>
            <person name="Mori K."/>
        </authorList>
    </citation>
    <scope>NUCLEOTIDE SEQUENCE [LARGE SCALE GENOMIC DNA]</scope>
    <source>
        <strain evidence="2 3">JCM 13519</strain>
    </source>
</reference>
<feature type="domain" description="HTH marR-type" evidence="1">
    <location>
        <begin position="7"/>
        <end position="144"/>
    </location>
</feature>
<dbReference type="InterPro" id="IPR052526">
    <property type="entry name" value="HTH-type_Bedaq_tolerance"/>
</dbReference>